<evidence type="ECO:0000259" key="2">
    <source>
        <dbReference type="Pfam" id="PF00326"/>
    </source>
</evidence>
<dbReference type="Gene3D" id="2.120.10.30">
    <property type="entry name" value="TolB, C-terminal domain"/>
    <property type="match status" value="1"/>
</dbReference>
<keyword evidence="1" id="KW-0378">Hydrolase</keyword>
<dbReference type="PANTHER" id="PTHR42776:SF27">
    <property type="entry name" value="DIPEPTIDYL PEPTIDASE FAMILY MEMBER 6"/>
    <property type="match status" value="1"/>
</dbReference>
<evidence type="ECO:0000313" key="4">
    <source>
        <dbReference type="Proteomes" id="UP001580928"/>
    </source>
</evidence>
<accession>A0ABV5CDM8</accession>
<comment type="caution">
    <text evidence="3">The sequence shown here is derived from an EMBL/GenBank/DDBJ whole genome shotgun (WGS) entry which is preliminary data.</text>
</comment>
<gene>
    <name evidence="3" type="ORF">WKR92_07405</name>
</gene>
<name>A0ABV5CDM8_9SPHI</name>
<dbReference type="RefSeq" id="WP_375557189.1">
    <property type="nucleotide sequence ID" value="NZ_JBBVGT010000002.1"/>
</dbReference>
<dbReference type="SUPFAM" id="SSF53474">
    <property type="entry name" value="alpha/beta-Hydrolases"/>
    <property type="match status" value="1"/>
</dbReference>
<feature type="domain" description="Peptidase S9 prolyl oligopeptidase catalytic" evidence="2">
    <location>
        <begin position="413"/>
        <end position="625"/>
    </location>
</feature>
<reference evidence="3 4" key="1">
    <citation type="submission" date="2024-04" db="EMBL/GenBank/DDBJ databases">
        <title>Albibacterium profundi sp. nov., isolated from sediment of the Challenger Deep of Mariana Trench.</title>
        <authorList>
            <person name="Wang Y."/>
        </authorList>
    </citation>
    <scope>NUCLEOTIDE SEQUENCE [LARGE SCALE GENOMIC DNA]</scope>
    <source>
        <strain evidence="3 4">RHL897</strain>
    </source>
</reference>
<dbReference type="InterPro" id="IPR029058">
    <property type="entry name" value="AB_hydrolase_fold"/>
</dbReference>
<sequence length="627" mass="71564">MIKNLLKLFIFGCVLVSFSCGKYSANQPDAELFFHTAEKTHFRISPSGTHISYLQEHEGHNSIIILDIASGNTQTVPANSDVESAFWANDDELIFLLKRRPGDSLRLMSVNREALAIRSILPPTDAHLRWIAPIQVKNNEILISLNDRDSSVFDVYRLNIVTGKRNLVAENPGNIVRWLTDVEGSLRVAVVSNGLQETILVRENESDDFRQVINTRYKTRITPLGFTTHDRNNIYALSNQNRDKLALVEFDLSTGKEVRVIYENAKYDLGTQGYLKQTGEMGFVEYNGARRERHFLDTRLKEIFERLSSHVPNYSLDIIARDSTFTSFLIKTELDVDPGATYYYNYDSDDLILLADENPDLDTSLLSPVQTVAFEARDGFELKGYLTLPKNGDSNLPAIIIPPSDIYSRTVWGYNPEVQFFASRGYAVFQVDTRGLQGYGKQYWIDGFKKWGTAMQDDITDATRWLINEGIADSSRVGIYGFNLGGYSALHSACYQPDLYACAASYSGITNLFTYLKEIPPYFKPYRQMFYEMVGNPTIDSDYFRKHSPIFHAGKIKKPVFIAHGVKDSRVNVMETNHFVKDLRSRKVPVEYILEADEGRLFTANEEKVHLYNELAEFFDTYLQKER</sequence>
<dbReference type="InterPro" id="IPR011042">
    <property type="entry name" value="6-blade_b-propeller_TolB-like"/>
</dbReference>
<dbReference type="PROSITE" id="PS51257">
    <property type="entry name" value="PROKAR_LIPOPROTEIN"/>
    <property type="match status" value="1"/>
</dbReference>
<dbReference type="EMBL" id="JBBVGT010000002">
    <property type="protein sequence ID" value="MFB5945655.1"/>
    <property type="molecule type" value="Genomic_DNA"/>
</dbReference>
<dbReference type="Proteomes" id="UP001580928">
    <property type="component" value="Unassembled WGS sequence"/>
</dbReference>
<dbReference type="PANTHER" id="PTHR42776">
    <property type="entry name" value="SERINE PEPTIDASE S9 FAMILY MEMBER"/>
    <property type="match status" value="1"/>
</dbReference>
<keyword evidence="4" id="KW-1185">Reference proteome</keyword>
<dbReference type="InterPro" id="IPR001375">
    <property type="entry name" value="Peptidase_S9_cat"/>
</dbReference>
<organism evidence="3 4">
    <name type="scientific">Albibacterium profundi</name>
    <dbReference type="NCBI Taxonomy" id="3134906"/>
    <lineage>
        <taxon>Bacteria</taxon>
        <taxon>Pseudomonadati</taxon>
        <taxon>Bacteroidota</taxon>
        <taxon>Sphingobacteriia</taxon>
        <taxon>Sphingobacteriales</taxon>
        <taxon>Sphingobacteriaceae</taxon>
        <taxon>Albibacterium</taxon>
    </lineage>
</organism>
<protein>
    <submittedName>
        <fullName evidence="3">Prolyl oligopeptidase family serine peptidase</fullName>
    </submittedName>
</protein>
<dbReference type="SUPFAM" id="SSF82171">
    <property type="entry name" value="DPP6 N-terminal domain-like"/>
    <property type="match status" value="1"/>
</dbReference>
<dbReference type="Gene3D" id="3.40.50.1820">
    <property type="entry name" value="alpha/beta hydrolase"/>
    <property type="match status" value="1"/>
</dbReference>
<evidence type="ECO:0000313" key="3">
    <source>
        <dbReference type="EMBL" id="MFB5945655.1"/>
    </source>
</evidence>
<proteinExistence type="predicted"/>
<dbReference type="Pfam" id="PF00326">
    <property type="entry name" value="Peptidase_S9"/>
    <property type="match status" value="1"/>
</dbReference>
<evidence type="ECO:0000256" key="1">
    <source>
        <dbReference type="ARBA" id="ARBA00022801"/>
    </source>
</evidence>